<dbReference type="RefSeq" id="WP_207575121.1">
    <property type="nucleotide sequence ID" value="NZ_JAFNME010000012.1"/>
</dbReference>
<name>A0A939KDF0_9BURK</name>
<dbReference type="Pfam" id="PF00535">
    <property type="entry name" value="Glycos_transf_2"/>
    <property type="match status" value="1"/>
</dbReference>
<comment type="caution">
    <text evidence="4">The sequence shown here is derived from an EMBL/GenBank/DDBJ whole genome shotgun (WGS) entry which is preliminary data.</text>
</comment>
<dbReference type="InterPro" id="IPR001173">
    <property type="entry name" value="Glyco_trans_2-like"/>
</dbReference>
<keyword evidence="5" id="KW-1185">Reference proteome</keyword>
<dbReference type="SUPFAM" id="SSF53448">
    <property type="entry name" value="Nucleotide-diphospho-sugar transferases"/>
    <property type="match status" value="1"/>
</dbReference>
<reference evidence="4" key="1">
    <citation type="submission" date="2021-03" db="EMBL/GenBank/DDBJ databases">
        <title>Comamonas denitrificans.</title>
        <authorList>
            <person name="Finster K."/>
        </authorList>
    </citation>
    <scope>NUCLEOTIDE SEQUENCE</scope>
    <source>
        <strain evidence="4">MM2021_4</strain>
    </source>
</reference>
<dbReference type="AlphaFoldDB" id="A0A939KDF0"/>
<dbReference type="Proteomes" id="UP000664731">
    <property type="component" value="Unassembled WGS sequence"/>
</dbReference>
<organism evidence="4 5">
    <name type="scientific">Comamonas denitrificans</name>
    <dbReference type="NCBI Taxonomy" id="117506"/>
    <lineage>
        <taxon>Bacteria</taxon>
        <taxon>Pseudomonadati</taxon>
        <taxon>Pseudomonadota</taxon>
        <taxon>Betaproteobacteria</taxon>
        <taxon>Burkholderiales</taxon>
        <taxon>Comamonadaceae</taxon>
        <taxon>Comamonas</taxon>
    </lineage>
</organism>
<keyword evidence="1" id="KW-0328">Glycosyltransferase</keyword>
<evidence type="ECO:0000256" key="1">
    <source>
        <dbReference type="ARBA" id="ARBA00022676"/>
    </source>
</evidence>
<proteinExistence type="predicted"/>
<dbReference type="CDD" id="cd00761">
    <property type="entry name" value="Glyco_tranf_GTA_type"/>
    <property type="match status" value="1"/>
</dbReference>
<feature type="domain" description="Glycosyltransferase 2-like" evidence="3">
    <location>
        <begin position="6"/>
        <end position="140"/>
    </location>
</feature>
<evidence type="ECO:0000313" key="5">
    <source>
        <dbReference type="Proteomes" id="UP000664731"/>
    </source>
</evidence>
<evidence type="ECO:0000259" key="3">
    <source>
        <dbReference type="Pfam" id="PF00535"/>
    </source>
</evidence>
<dbReference type="Gene3D" id="3.90.550.10">
    <property type="entry name" value="Spore Coat Polysaccharide Biosynthesis Protein SpsA, Chain A"/>
    <property type="match status" value="1"/>
</dbReference>
<evidence type="ECO:0000313" key="4">
    <source>
        <dbReference type="EMBL" id="MBO1249601.1"/>
    </source>
</evidence>
<dbReference type="GO" id="GO:0016758">
    <property type="term" value="F:hexosyltransferase activity"/>
    <property type="evidence" value="ECO:0007669"/>
    <property type="project" value="UniProtKB-ARBA"/>
</dbReference>
<protein>
    <submittedName>
        <fullName evidence="4">Glycosyltransferase family 2 protein</fullName>
    </submittedName>
</protein>
<dbReference type="Gene3D" id="3.40.50.720">
    <property type="entry name" value="NAD(P)-binding Rossmann-like Domain"/>
    <property type="match status" value="1"/>
</dbReference>
<keyword evidence="2" id="KW-0808">Transferase</keyword>
<dbReference type="PANTHER" id="PTHR22916:SF51">
    <property type="entry name" value="GLYCOSYLTRANSFERASE EPSH-RELATED"/>
    <property type="match status" value="1"/>
</dbReference>
<evidence type="ECO:0000256" key="2">
    <source>
        <dbReference type="ARBA" id="ARBA00022679"/>
    </source>
</evidence>
<dbReference type="InterPro" id="IPR029044">
    <property type="entry name" value="Nucleotide-diphossugar_trans"/>
</dbReference>
<gene>
    <name evidence="4" type="ORF">J1777_07120</name>
</gene>
<accession>A0A939KDF0</accession>
<dbReference type="PANTHER" id="PTHR22916">
    <property type="entry name" value="GLYCOSYLTRANSFERASE"/>
    <property type="match status" value="1"/>
</dbReference>
<dbReference type="EMBL" id="JAFNME010000012">
    <property type="protein sequence ID" value="MBO1249601.1"/>
    <property type="molecule type" value="Genomic_DNA"/>
</dbReference>
<sequence length="406" mass="47080">MTPLISIVVPIYNLAPYLFQCIHSITNQTYKNLEIILVDDGSTDNALEICEFFRKSDSRIKIITQKNSGLVSARKSGVRMASGDYIFYIDGDDWIDTDCIDQYLKYIQEYDVDLVIGNYKRELLGKFKTIKNHITPGKYTQAEIEKYLIQKIIWDEQITNHGIKTYSWGKLFKSNLVKKFQETIPNEIMVGEDAALLYPIIFNSKSIYITNINAYNYRQRSNSILKSINFNTDNEIKKIAIAFQYLASALPEDTKKQLQKYFQSICIIRAGGFIGNNDIYKNLLIFGSIKEKSIISIYNSGSFGQHTYRQIQNNTDYKIKDWFDIDHHENNLTKMSIKPPEFINTCDFDYLLIPSFNQETINEFLSITKKYNLDLEKIRFATLGVKNTNDFINLLGFNSENFSPLK</sequence>